<feature type="compositionally biased region" description="Polar residues" evidence="13">
    <location>
        <begin position="42"/>
        <end position="52"/>
    </location>
</feature>
<evidence type="ECO:0000256" key="10">
    <source>
        <dbReference type="ARBA" id="ARBA00023201"/>
    </source>
</evidence>
<keyword evidence="9 14" id="KW-0472">Membrane</keyword>
<evidence type="ECO:0000313" key="15">
    <source>
        <dbReference type="EMBL" id="CAK1553729.1"/>
    </source>
</evidence>
<evidence type="ECO:0000256" key="6">
    <source>
        <dbReference type="ARBA" id="ARBA00022989"/>
    </source>
</evidence>
<dbReference type="Gene3D" id="1.10.287.770">
    <property type="entry name" value="YojJ-like"/>
    <property type="match status" value="1"/>
</dbReference>
<evidence type="ECO:0000256" key="11">
    <source>
        <dbReference type="ARBA" id="ARBA00023303"/>
    </source>
</evidence>
<dbReference type="GO" id="GO:0005886">
    <property type="term" value="C:plasma membrane"/>
    <property type="evidence" value="ECO:0007669"/>
    <property type="project" value="TreeGrafter"/>
</dbReference>
<evidence type="ECO:0000256" key="4">
    <source>
        <dbReference type="ARBA" id="ARBA00022461"/>
    </source>
</evidence>
<feature type="region of interest" description="Disordered" evidence="13">
    <location>
        <begin position="16"/>
        <end position="85"/>
    </location>
</feature>
<keyword evidence="6 14" id="KW-1133">Transmembrane helix</keyword>
<name>A0AAV1JZ85_9NEOP</name>
<dbReference type="Pfam" id="PF00858">
    <property type="entry name" value="ASC"/>
    <property type="match status" value="1"/>
</dbReference>
<evidence type="ECO:0000256" key="1">
    <source>
        <dbReference type="ARBA" id="ARBA00004141"/>
    </source>
</evidence>
<feature type="transmembrane region" description="Helical" evidence="14">
    <location>
        <begin position="650"/>
        <end position="677"/>
    </location>
</feature>
<sequence length="687" mass="77906">MYVIYPADEVVSLTYSSHSLPRPRQRPTLDIIVGPPLASEAQEPSAQPTPTRAPSVPITAPPELAPRAPASPTPSIERPAKPRERTKAKLFKKLGRHEDNEFGKIVRTPAPDEFELPAPLPTPAFSRKNIFDRDFDALFEVASTPEFCANIRVTTPEPDRRSDVVAPHFPSPSASSLSLLPPRPQSEPMGNSTPVLPSPQSTPPAQRSSFEGTNSKPKKVSFFRKFSRSRDTPPPAPKMQQPSIEMALRELTHPSHNEQLKNQQQVTFKLVKTVHGPSFLTRKDVHMTYRLIYFIIYVHVWIAAVASIYKYISAYQEDTIRFTTRTDYLDWNTTFPSITICQIANNKMHDSGGENEKRINLLKNIAFYRGDCPNCISICDDKTNCVTDFTRITSQYRSRCEDMFTNCTWDDEPVNCCRHFKPIQTEYGVCFSMNNIQFHDEQFSYYVASSDRRHLGSLSVALSQDYEAFLHAREDVPFWNMEQDRRILVGYNMQAIVSFSIVDIMNEPEVTSTGPDVRQCRFPSEVPSNFHGFPYYSYSACIIQCRIHEQLKLCSCTSHLSPPVYRDKFCDLEGLQCLTRNNYRLKRMKVPGINATGLQCDCLPSCTEPDYNIIAKKINVSDVGGSVSFVLGNRPYERVTRQLAHTTLDFVVAVGNCFGLCFGGSILSIVEVMYYICFKQWKHTNVS</sequence>
<evidence type="ECO:0000256" key="2">
    <source>
        <dbReference type="ARBA" id="ARBA00007193"/>
    </source>
</evidence>
<evidence type="ECO:0000256" key="5">
    <source>
        <dbReference type="ARBA" id="ARBA00022692"/>
    </source>
</evidence>
<comment type="similarity">
    <text evidence="2 12">Belongs to the amiloride-sensitive sodium channel (TC 1.A.6) family.</text>
</comment>
<dbReference type="PANTHER" id="PTHR11690">
    <property type="entry name" value="AMILORIDE-SENSITIVE SODIUM CHANNEL-RELATED"/>
    <property type="match status" value="1"/>
</dbReference>
<organism evidence="15 16">
    <name type="scientific">Leptosia nina</name>
    <dbReference type="NCBI Taxonomy" id="320188"/>
    <lineage>
        <taxon>Eukaryota</taxon>
        <taxon>Metazoa</taxon>
        <taxon>Ecdysozoa</taxon>
        <taxon>Arthropoda</taxon>
        <taxon>Hexapoda</taxon>
        <taxon>Insecta</taxon>
        <taxon>Pterygota</taxon>
        <taxon>Neoptera</taxon>
        <taxon>Endopterygota</taxon>
        <taxon>Lepidoptera</taxon>
        <taxon>Glossata</taxon>
        <taxon>Ditrysia</taxon>
        <taxon>Papilionoidea</taxon>
        <taxon>Pieridae</taxon>
        <taxon>Pierinae</taxon>
        <taxon>Leptosia</taxon>
    </lineage>
</organism>
<evidence type="ECO:0000256" key="9">
    <source>
        <dbReference type="ARBA" id="ARBA00023136"/>
    </source>
</evidence>
<gene>
    <name evidence="15" type="ORF">LNINA_LOCUS12697</name>
</gene>
<feature type="transmembrane region" description="Helical" evidence="14">
    <location>
        <begin position="291"/>
        <end position="312"/>
    </location>
</feature>
<dbReference type="AlphaFoldDB" id="A0AAV1JZ85"/>
<dbReference type="InterPro" id="IPR001873">
    <property type="entry name" value="ENaC"/>
</dbReference>
<protein>
    <submittedName>
        <fullName evidence="15">Uncharacterized protein</fullName>
    </submittedName>
</protein>
<evidence type="ECO:0000256" key="12">
    <source>
        <dbReference type="RuleBase" id="RU000679"/>
    </source>
</evidence>
<keyword evidence="5 12" id="KW-0812">Transmembrane</keyword>
<keyword evidence="16" id="KW-1185">Reference proteome</keyword>
<dbReference type="Gene3D" id="2.60.470.10">
    <property type="entry name" value="Acid-sensing ion channels like domains"/>
    <property type="match status" value="1"/>
</dbReference>
<feature type="compositionally biased region" description="Polar residues" evidence="13">
    <location>
        <begin position="203"/>
        <end position="215"/>
    </location>
</feature>
<keyword evidence="4 12" id="KW-0894">Sodium channel</keyword>
<dbReference type="EMBL" id="CAVLEF010000225">
    <property type="protein sequence ID" value="CAK1553729.1"/>
    <property type="molecule type" value="Genomic_DNA"/>
</dbReference>
<keyword evidence="3 12" id="KW-0813">Transport</keyword>
<comment type="subcellular location">
    <subcellularLocation>
        <location evidence="1">Membrane</location>
        <topology evidence="1">Multi-pass membrane protein</topology>
    </subcellularLocation>
</comment>
<proteinExistence type="inferred from homology"/>
<dbReference type="Proteomes" id="UP001497472">
    <property type="component" value="Unassembled WGS sequence"/>
</dbReference>
<dbReference type="GO" id="GO:0015280">
    <property type="term" value="F:ligand-gated sodium channel activity"/>
    <property type="evidence" value="ECO:0007669"/>
    <property type="project" value="TreeGrafter"/>
</dbReference>
<keyword evidence="8 12" id="KW-0406">Ion transport</keyword>
<accession>A0AAV1JZ85</accession>
<evidence type="ECO:0000256" key="7">
    <source>
        <dbReference type="ARBA" id="ARBA00023053"/>
    </source>
</evidence>
<keyword evidence="7" id="KW-0915">Sodium</keyword>
<evidence type="ECO:0000256" key="3">
    <source>
        <dbReference type="ARBA" id="ARBA00022448"/>
    </source>
</evidence>
<reference evidence="15 16" key="1">
    <citation type="submission" date="2023-11" db="EMBL/GenBank/DDBJ databases">
        <authorList>
            <person name="Okamura Y."/>
        </authorList>
    </citation>
    <scope>NUCLEOTIDE SEQUENCE [LARGE SCALE GENOMIC DNA]</scope>
</reference>
<feature type="compositionally biased region" description="Pro residues" evidence="13">
    <location>
        <begin position="59"/>
        <end position="72"/>
    </location>
</feature>
<evidence type="ECO:0000256" key="13">
    <source>
        <dbReference type="SAM" id="MobiDB-lite"/>
    </source>
</evidence>
<evidence type="ECO:0000256" key="14">
    <source>
        <dbReference type="SAM" id="Phobius"/>
    </source>
</evidence>
<dbReference type="PANTHER" id="PTHR11690:SF175">
    <property type="entry name" value="PICKPOCKET 13-RELATED"/>
    <property type="match status" value="1"/>
</dbReference>
<feature type="region of interest" description="Disordered" evidence="13">
    <location>
        <begin position="155"/>
        <end position="216"/>
    </location>
</feature>
<feature type="compositionally biased region" description="Low complexity" evidence="13">
    <location>
        <begin position="171"/>
        <end position="180"/>
    </location>
</feature>
<evidence type="ECO:0000313" key="16">
    <source>
        <dbReference type="Proteomes" id="UP001497472"/>
    </source>
</evidence>
<keyword evidence="11 12" id="KW-0407">Ion channel</keyword>
<keyword evidence="10 12" id="KW-0739">Sodium transport</keyword>
<comment type="caution">
    <text evidence="15">The sequence shown here is derived from an EMBL/GenBank/DDBJ whole genome shotgun (WGS) entry which is preliminary data.</text>
</comment>
<evidence type="ECO:0000256" key="8">
    <source>
        <dbReference type="ARBA" id="ARBA00023065"/>
    </source>
</evidence>